<dbReference type="GO" id="GO:0005886">
    <property type="term" value="C:plasma membrane"/>
    <property type="evidence" value="ECO:0007669"/>
    <property type="project" value="TreeGrafter"/>
</dbReference>
<feature type="chain" id="PRO_5040141992" evidence="2">
    <location>
        <begin position="38"/>
        <end position="352"/>
    </location>
</feature>
<dbReference type="AlphaFoldDB" id="A0A9N9X214"/>
<dbReference type="OrthoDB" id="447251at2759"/>
<feature type="compositionally biased region" description="Polar residues" evidence="1">
    <location>
        <begin position="87"/>
        <end position="108"/>
    </location>
</feature>
<dbReference type="EMBL" id="OU896721">
    <property type="protein sequence ID" value="CAG9817092.1"/>
    <property type="molecule type" value="Genomic_DNA"/>
</dbReference>
<proteinExistence type="predicted"/>
<organism evidence="3 4">
    <name type="scientific">Phaedon cochleariae</name>
    <name type="common">Mustard beetle</name>
    <dbReference type="NCBI Taxonomy" id="80249"/>
    <lineage>
        <taxon>Eukaryota</taxon>
        <taxon>Metazoa</taxon>
        <taxon>Ecdysozoa</taxon>
        <taxon>Arthropoda</taxon>
        <taxon>Hexapoda</taxon>
        <taxon>Insecta</taxon>
        <taxon>Pterygota</taxon>
        <taxon>Neoptera</taxon>
        <taxon>Endopterygota</taxon>
        <taxon>Coleoptera</taxon>
        <taxon>Polyphaga</taxon>
        <taxon>Cucujiformia</taxon>
        <taxon>Chrysomeloidea</taxon>
        <taxon>Chrysomelidae</taxon>
        <taxon>Chrysomelinae</taxon>
        <taxon>Chrysomelini</taxon>
        <taxon>Phaedon</taxon>
    </lineage>
</organism>
<evidence type="ECO:0000256" key="2">
    <source>
        <dbReference type="SAM" id="SignalP"/>
    </source>
</evidence>
<dbReference type="GO" id="GO:0042391">
    <property type="term" value="P:regulation of membrane potential"/>
    <property type="evidence" value="ECO:0007669"/>
    <property type="project" value="TreeGrafter"/>
</dbReference>
<keyword evidence="4" id="KW-1185">Reference proteome</keyword>
<accession>A0A9N9X214</accession>
<feature type="signal peptide" evidence="2">
    <location>
        <begin position="1"/>
        <end position="37"/>
    </location>
</feature>
<protein>
    <submittedName>
        <fullName evidence="3">Uncharacterized protein</fullName>
    </submittedName>
</protein>
<evidence type="ECO:0000313" key="3">
    <source>
        <dbReference type="EMBL" id="CAG9817092.1"/>
    </source>
</evidence>
<dbReference type="PANTHER" id="PTHR10217:SF637">
    <property type="entry name" value="EAG-LIKE K[+] CHANNEL, ISOFORM A"/>
    <property type="match status" value="1"/>
</dbReference>
<dbReference type="PANTHER" id="PTHR10217">
    <property type="entry name" value="VOLTAGE AND LIGAND GATED POTASSIUM CHANNEL"/>
    <property type="match status" value="1"/>
</dbReference>
<evidence type="ECO:0000256" key="1">
    <source>
        <dbReference type="SAM" id="MobiDB-lite"/>
    </source>
</evidence>
<sequence>MNWPQNKQLSLNANVGSSDYKALLLLLLLLVDTSLSGSDLTQTKNSRLQLVPASKNQCEQKASEVPVYLETSPADGSKQKVCDVPVSSDSSATSPAGGASQINDSDGTSSYLFADMTTKAKDDIATVPKITLETDVNDQKSEEEEEGDTSQDNKNKWIEVRKMKKTHNKPAISKNFSRPEPLRGQNEAVSSLKVAQKMAYLFISGLSPETESQNLMDYLKSQNMQDDYFYILLNFRTTYVNRKGEVVSQCKAIAINYLRTWFLVDMLAALPFDLLYALYGAEYISSFPVYESHYSRERSEENVWKITLHSDTCDKCDKFKMKMQGFTDQDVRKIFQEKYDSYLEDASDRYKM</sequence>
<gene>
    <name evidence="3" type="ORF">PHAECO_LOCUS4888</name>
</gene>
<reference evidence="3" key="1">
    <citation type="submission" date="2022-01" db="EMBL/GenBank/DDBJ databases">
        <authorList>
            <person name="King R."/>
        </authorList>
    </citation>
    <scope>NUCLEOTIDE SEQUENCE</scope>
</reference>
<feature type="region of interest" description="Disordered" evidence="1">
    <location>
        <begin position="70"/>
        <end position="108"/>
    </location>
</feature>
<name>A0A9N9X214_PHACE</name>
<keyword evidence="2" id="KW-0732">Signal</keyword>
<feature type="region of interest" description="Disordered" evidence="1">
    <location>
        <begin position="132"/>
        <end position="156"/>
    </location>
</feature>
<dbReference type="Proteomes" id="UP001153737">
    <property type="component" value="Chromosome 15"/>
</dbReference>
<dbReference type="GO" id="GO:0005249">
    <property type="term" value="F:voltage-gated potassium channel activity"/>
    <property type="evidence" value="ECO:0007669"/>
    <property type="project" value="TreeGrafter"/>
</dbReference>
<evidence type="ECO:0000313" key="4">
    <source>
        <dbReference type="Proteomes" id="UP001153737"/>
    </source>
</evidence>
<dbReference type="InterPro" id="IPR050818">
    <property type="entry name" value="KCNH_animal-type"/>
</dbReference>
<reference evidence="3" key="2">
    <citation type="submission" date="2022-10" db="EMBL/GenBank/DDBJ databases">
        <authorList>
            <consortium name="ENA_rothamsted_submissions"/>
            <consortium name="culmorum"/>
            <person name="King R."/>
        </authorList>
    </citation>
    <scope>NUCLEOTIDE SEQUENCE</scope>
</reference>